<dbReference type="AlphaFoldDB" id="A0A9D1HEF0"/>
<evidence type="ECO:0000256" key="3">
    <source>
        <dbReference type="ARBA" id="ARBA00023186"/>
    </source>
</evidence>
<dbReference type="PANTHER" id="PTHR42749:SF1">
    <property type="entry name" value="CELL SHAPE-DETERMINING PROTEIN MREB"/>
    <property type="match status" value="1"/>
</dbReference>
<evidence type="ECO:0000313" key="4">
    <source>
        <dbReference type="EMBL" id="HIU01945.1"/>
    </source>
</evidence>
<dbReference type="Pfam" id="PF00012">
    <property type="entry name" value="HSP70"/>
    <property type="match status" value="1"/>
</dbReference>
<sequence length="547" mass="61892">MDKVTGRGDRLGLDLGTTNSACCFFNRERNAFDFLKFDSQSMDFFPTMIAYRKDNDHIRYIGKAAERYRFSSKYDFYERFKLSMGQGAEKKNGREKSPMETARDFISEVIKKYEQKSGEQVTGIVMTVPDIWKNEEENKIAVDHLTEIYDQLGYEADENVAFESEPVSAAVYYCREVCRGKYRGHMVVVDYGGGTLDLTLCETGDGTNITVLRRCGDGGRDTGCAGAAFDDALTKRMIENNGLDLKEYEEGTSRFIALRSALETAKIASTETTTEALKGYYELYDKISGESYNDMPAFDLIDDRFGEFEIMASDVAETFARVNEKPLKEALDNIVRYCHELDIDTKSQDHFRVLMVGGFSSLYCVESTVREVFESMDGVKDRRFDHGLRMDARSTAIAHGAAIIASGMAEVSYQCQSDIGFYYYDVFDEEEKTAALIRRDHPVKDYREPVYFGGVLKVSSLGRSSVIRLFFDDGSGKIPVKMDESLVQLCPNTDDPDNDYRIGLSMGKHQIPMIHIKDKYGNVRSESLNRIVEKISLRLAKKGGEQL</sequence>
<dbReference type="InterPro" id="IPR043129">
    <property type="entry name" value="ATPase_NBD"/>
</dbReference>
<dbReference type="SUPFAM" id="SSF53067">
    <property type="entry name" value="Actin-like ATPase domain"/>
    <property type="match status" value="2"/>
</dbReference>
<reference evidence="4" key="1">
    <citation type="submission" date="2020-10" db="EMBL/GenBank/DDBJ databases">
        <authorList>
            <person name="Gilroy R."/>
        </authorList>
    </citation>
    <scope>NUCLEOTIDE SEQUENCE</scope>
    <source>
        <strain evidence="4">CHK187-14744</strain>
    </source>
</reference>
<proteinExistence type="predicted"/>
<organism evidence="4 5">
    <name type="scientific">Candidatus Onthocola gallistercoris</name>
    <dbReference type="NCBI Taxonomy" id="2840876"/>
    <lineage>
        <taxon>Bacteria</taxon>
        <taxon>Bacillati</taxon>
        <taxon>Bacillota</taxon>
        <taxon>Bacilli</taxon>
        <taxon>Candidatus Onthocola</taxon>
    </lineage>
</organism>
<keyword evidence="1" id="KW-0547">Nucleotide-binding</keyword>
<evidence type="ECO:0000313" key="5">
    <source>
        <dbReference type="Proteomes" id="UP000824164"/>
    </source>
</evidence>
<dbReference type="GO" id="GO:0005524">
    <property type="term" value="F:ATP binding"/>
    <property type="evidence" value="ECO:0007669"/>
    <property type="project" value="UniProtKB-KW"/>
</dbReference>
<evidence type="ECO:0000256" key="2">
    <source>
        <dbReference type="ARBA" id="ARBA00022840"/>
    </source>
</evidence>
<evidence type="ECO:0000256" key="1">
    <source>
        <dbReference type="ARBA" id="ARBA00022741"/>
    </source>
</evidence>
<keyword evidence="3" id="KW-0143">Chaperone</keyword>
<dbReference type="InterPro" id="IPR013126">
    <property type="entry name" value="Hsp_70_fam"/>
</dbReference>
<dbReference type="Gene3D" id="3.90.640.10">
    <property type="entry name" value="Actin, Chain A, domain 4"/>
    <property type="match status" value="1"/>
</dbReference>
<reference evidence="4" key="2">
    <citation type="journal article" date="2021" name="PeerJ">
        <title>Extensive microbial diversity within the chicken gut microbiome revealed by metagenomics and culture.</title>
        <authorList>
            <person name="Gilroy R."/>
            <person name="Ravi A."/>
            <person name="Getino M."/>
            <person name="Pursley I."/>
            <person name="Horton D.L."/>
            <person name="Alikhan N.F."/>
            <person name="Baker D."/>
            <person name="Gharbi K."/>
            <person name="Hall N."/>
            <person name="Watson M."/>
            <person name="Adriaenssens E.M."/>
            <person name="Foster-Nyarko E."/>
            <person name="Jarju S."/>
            <person name="Secka A."/>
            <person name="Antonio M."/>
            <person name="Oren A."/>
            <person name="Chaudhuri R.R."/>
            <person name="La Ragione R."/>
            <person name="Hildebrand F."/>
            <person name="Pallen M.J."/>
        </authorList>
    </citation>
    <scope>NUCLEOTIDE SEQUENCE</scope>
    <source>
        <strain evidence="4">CHK187-14744</strain>
    </source>
</reference>
<protein>
    <submittedName>
        <fullName evidence="4">Hsp70 family protein</fullName>
    </submittedName>
</protein>
<keyword evidence="2" id="KW-0067">ATP-binding</keyword>
<accession>A0A9D1HEF0</accession>
<gene>
    <name evidence="4" type="ORF">IAB63_01680</name>
</gene>
<dbReference type="EMBL" id="DVLT01000008">
    <property type="protein sequence ID" value="HIU01945.1"/>
    <property type="molecule type" value="Genomic_DNA"/>
</dbReference>
<dbReference type="Proteomes" id="UP000824164">
    <property type="component" value="Unassembled WGS sequence"/>
</dbReference>
<name>A0A9D1HEF0_9FIRM</name>
<comment type="caution">
    <text evidence="4">The sequence shown here is derived from an EMBL/GenBank/DDBJ whole genome shotgun (WGS) entry which is preliminary data.</text>
</comment>
<dbReference type="Gene3D" id="3.30.420.40">
    <property type="match status" value="2"/>
</dbReference>
<dbReference type="GO" id="GO:0140662">
    <property type="term" value="F:ATP-dependent protein folding chaperone"/>
    <property type="evidence" value="ECO:0007669"/>
    <property type="project" value="InterPro"/>
</dbReference>
<dbReference type="PANTHER" id="PTHR42749">
    <property type="entry name" value="CELL SHAPE-DETERMINING PROTEIN MREB"/>
    <property type="match status" value="1"/>
</dbReference>